<feature type="domain" description="PEP-utilising enzyme C-terminal" evidence="15">
    <location>
        <begin position="288"/>
        <end position="557"/>
    </location>
</feature>
<dbReference type="Gene3D" id="3.20.20.60">
    <property type="entry name" value="Phosphoenolpyruvate-binding domains"/>
    <property type="match status" value="1"/>
</dbReference>
<evidence type="ECO:0000256" key="5">
    <source>
        <dbReference type="ARBA" id="ARBA00022723"/>
    </source>
</evidence>
<keyword evidence="9" id="KW-0598">Phosphotransferase system</keyword>
<dbReference type="InterPro" id="IPR050499">
    <property type="entry name" value="PEP-utilizing_PTS_enzyme"/>
</dbReference>
<accession>A0A7Z0EPL6</accession>
<feature type="domain" description="PEP-utilising enzyme mobile" evidence="14">
    <location>
        <begin position="188"/>
        <end position="257"/>
    </location>
</feature>
<comment type="function">
    <text evidence="9">General (non sugar-specific) component of the phosphoenolpyruvate-dependent sugar phosphotransferase system (sugar PTS). This major carbohydrate active-transport system catalyzes the phosphorylation of incoming sugar substrates concomitantly with their translocation across the cell membrane. Enzyme I transfers the phosphoryl group from phosphoenolpyruvate (PEP) to the phosphoryl carrier protein (HPr).</text>
</comment>
<feature type="active site" description="Tele-phosphohistidine intermediate" evidence="10">
    <location>
        <position position="222"/>
    </location>
</feature>
<name>A0A7Z0EPL6_9ACTN</name>
<feature type="binding site" evidence="11">
    <location>
        <position position="482"/>
    </location>
    <ligand>
        <name>phosphoenolpyruvate</name>
        <dbReference type="ChEBI" id="CHEBI:58702"/>
    </ligand>
</feature>
<evidence type="ECO:0000259" key="15">
    <source>
        <dbReference type="Pfam" id="PF02896"/>
    </source>
</evidence>
<evidence type="ECO:0000256" key="10">
    <source>
        <dbReference type="PIRSR" id="PIRSR000732-1"/>
    </source>
</evidence>
<reference evidence="17 18" key="1">
    <citation type="submission" date="2020-07" db="EMBL/GenBank/DDBJ databases">
        <title>Sequencing the genomes of 1000 actinobacteria strains.</title>
        <authorList>
            <person name="Klenk H.-P."/>
        </authorList>
    </citation>
    <scope>NUCLEOTIDE SEQUENCE [LARGE SCALE GENOMIC DNA]</scope>
    <source>
        <strain evidence="17 18">DSM 44442</strain>
    </source>
</reference>
<dbReference type="Pfam" id="PF05524">
    <property type="entry name" value="PEP-utilisers_N"/>
    <property type="match status" value="1"/>
</dbReference>
<keyword evidence="9" id="KW-0813">Transport</keyword>
<gene>
    <name evidence="17" type="ORF">HNR10_003828</name>
</gene>
<evidence type="ECO:0000256" key="1">
    <source>
        <dbReference type="ARBA" id="ARBA00001946"/>
    </source>
</evidence>
<dbReference type="InterPro" id="IPR008731">
    <property type="entry name" value="PTS_EIN"/>
</dbReference>
<dbReference type="PROSITE" id="PS00370">
    <property type="entry name" value="PEP_ENZYMES_PHOS_SITE"/>
    <property type="match status" value="1"/>
</dbReference>
<protein>
    <recommendedName>
        <fullName evidence="3 9">Phosphoenolpyruvate-protein phosphotransferase</fullName>
        <ecNumber evidence="9">2.7.3.9</ecNumber>
    </recommendedName>
    <alternativeName>
        <fullName evidence="8 9">Phosphotransferase system, enzyme I</fullName>
    </alternativeName>
</protein>
<feature type="active site" description="Proton donor" evidence="10">
    <location>
        <position position="519"/>
    </location>
</feature>
<dbReference type="Pfam" id="PF00391">
    <property type="entry name" value="PEP-utilizers"/>
    <property type="match status" value="1"/>
</dbReference>
<dbReference type="PANTHER" id="PTHR46244:SF3">
    <property type="entry name" value="PHOSPHOENOLPYRUVATE-PROTEIN PHOSPHOTRANSFERASE"/>
    <property type="match status" value="1"/>
</dbReference>
<dbReference type="Gene3D" id="3.50.30.10">
    <property type="entry name" value="Phosphohistidine domain"/>
    <property type="match status" value="1"/>
</dbReference>
<dbReference type="SUPFAM" id="SSF47831">
    <property type="entry name" value="Enzyme I of the PEP:sugar phosphotransferase system HPr-binding (sub)domain"/>
    <property type="match status" value="1"/>
</dbReference>
<dbReference type="Pfam" id="PF02896">
    <property type="entry name" value="PEP-utilizers_C"/>
    <property type="match status" value="1"/>
</dbReference>
<evidence type="ECO:0000256" key="9">
    <source>
        <dbReference type="PIRNR" id="PIRNR000732"/>
    </source>
</evidence>
<evidence type="ECO:0000256" key="13">
    <source>
        <dbReference type="SAM" id="MobiDB-lite"/>
    </source>
</evidence>
<dbReference type="InterPro" id="IPR024692">
    <property type="entry name" value="PTS_EI"/>
</dbReference>
<keyword evidence="9" id="KW-0963">Cytoplasm</keyword>
<keyword evidence="6 9" id="KW-0418">Kinase</keyword>
<sequence>MMPQTGHPDIPTPRDAAREGTSAEGHEHADASGADRAGASRLEGIPAAPGAAVGPVARMSAPPTLPNTRPSSAGAATEADRARDALERVAAQFDARAEGLGEEAAAVLGALALMARDPELARRTAERTEAGDPAAWAVHTACGAYQELLLAAGGYLAERAADLADIRDRAVAHLLDLPMPGLPDPGRPHVLVADDLAPADTVQLDTDQVLAIVTRHGGPTSHTVILARSLGIPAVVGCEGADGLTDGTPVAVDGDTGRIDVEPDEERSASVLVRARRRRELLADSAGPGRTADGAPVALLLNVGEGDPDEAGAHDSEGVGLLRTEFLFLDRAEPPTVAEQTAAYARLFRAFDGRTVTVRTLDAGSDKPLAFAGTGPEDNPALGRRGFRTARVHPELLTDQLAAIRAAADGSGARVRVMAPMVSTPAEAAEFVALAREAGITEAGVMIEVPGAALLADRLLPRVDFVSLGTNDLAQYTMAADRTLGTLPDLLDPWQPALLELVGTVGGAGERSGRAVGVCGEAAADPLLAVVLVGLGATSLSMAAPALPAVRHALAHHTKQECRHLAGLALAAATAAEAREAVRAAASPDVADL</sequence>
<dbReference type="InterPro" id="IPR015813">
    <property type="entry name" value="Pyrv/PenolPyrv_kinase-like_dom"/>
</dbReference>
<dbReference type="InterPro" id="IPR036637">
    <property type="entry name" value="Phosphohistidine_dom_sf"/>
</dbReference>
<dbReference type="InterPro" id="IPR023151">
    <property type="entry name" value="PEP_util_CS"/>
</dbReference>
<dbReference type="GO" id="GO:0046872">
    <property type="term" value="F:metal ion binding"/>
    <property type="evidence" value="ECO:0007669"/>
    <property type="project" value="UniProtKB-KW"/>
</dbReference>
<dbReference type="GO" id="GO:0016301">
    <property type="term" value="F:kinase activity"/>
    <property type="evidence" value="ECO:0007669"/>
    <property type="project" value="UniProtKB-KW"/>
</dbReference>
<dbReference type="GO" id="GO:0009401">
    <property type="term" value="P:phosphoenolpyruvate-dependent sugar phosphotransferase system"/>
    <property type="evidence" value="ECO:0007669"/>
    <property type="project" value="UniProtKB-KW"/>
</dbReference>
<evidence type="ECO:0000256" key="8">
    <source>
        <dbReference type="ARBA" id="ARBA00033235"/>
    </source>
</evidence>
<dbReference type="EMBL" id="JACCFS010000001">
    <property type="protein sequence ID" value="NYJ35947.1"/>
    <property type="molecule type" value="Genomic_DNA"/>
</dbReference>
<evidence type="ECO:0000256" key="7">
    <source>
        <dbReference type="ARBA" id="ARBA00022842"/>
    </source>
</evidence>
<dbReference type="PIRSF" id="PIRSF000732">
    <property type="entry name" value="PTS_enzyme_I"/>
    <property type="match status" value="1"/>
</dbReference>
<dbReference type="EC" id="2.7.3.9" evidence="9"/>
<feature type="compositionally biased region" description="Low complexity" evidence="13">
    <location>
        <begin position="31"/>
        <end position="57"/>
    </location>
</feature>
<dbReference type="PANTHER" id="PTHR46244">
    <property type="entry name" value="PHOSPHOENOLPYRUVATE-PROTEIN PHOSPHOTRANSFERASE"/>
    <property type="match status" value="1"/>
</dbReference>
<comment type="caution">
    <text evidence="17">The sequence shown here is derived from an EMBL/GenBank/DDBJ whole genome shotgun (WGS) entry which is preliminary data.</text>
</comment>
<evidence type="ECO:0000256" key="11">
    <source>
        <dbReference type="PIRSR" id="PIRSR000732-2"/>
    </source>
</evidence>
<proteinExistence type="inferred from homology"/>
<dbReference type="GO" id="GO:0008965">
    <property type="term" value="F:phosphoenolpyruvate-protein phosphotransferase activity"/>
    <property type="evidence" value="ECO:0007669"/>
    <property type="project" value="UniProtKB-EC"/>
</dbReference>
<dbReference type="SUPFAM" id="SSF52009">
    <property type="entry name" value="Phosphohistidine domain"/>
    <property type="match status" value="1"/>
</dbReference>
<dbReference type="Proteomes" id="UP000572051">
    <property type="component" value="Unassembled WGS sequence"/>
</dbReference>
<comment type="similarity">
    <text evidence="2 9">Belongs to the PEP-utilizing enzyme family.</text>
</comment>
<feature type="binding site" evidence="11">
    <location>
        <position position="359"/>
    </location>
    <ligand>
        <name>phosphoenolpyruvate</name>
        <dbReference type="ChEBI" id="CHEBI:58702"/>
    </ligand>
</feature>
<evidence type="ECO:0000313" key="18">
    <source>
        <dbReference type="Proteomes" id="UP000572051"/>
    </source>
</evidence>
<comment type="subcellular location">
    <subcellularLocation>
        <location evidence="9">Cytoplasm</location>
    </subcellularLocation>
</comment>
<dbReference type="InterPro" id="IPR018274">
    <property type="entry name" value="PEP_util_AS"/>
</dbReference>
<dbReference type="PRINTS" id="PR01736">
    <property type="entry name" value="PHPHTRNFRASE"/>
</dbReference>
<feature type="region of interest" description="Disordered" evidence="13">
    <location>
        <begin position="1"/>
        <end position="81"/>
    </location>
</feature>
<evidence type="ECO:0000256" key="12">
    <source>
        <dbReference type="PIRSR" id="PIRSR000732-3"/>
    </source>
</evidence>
<feature type="binding site" evidence="11">
    <location>
        <position position="323"/>
    </location>
    <ligand>
        <name>phosphoenolpyruvate</name>
        <dbReference type="ChEBI" id="CHEBI:58702"/>
    </ligand>
</feature>
<evidence type="ECO:0000259" key="16">
    <source>
        <dbReference type="Pfam" id="PF05524"/>
    </source>
</evidence>
<evidence type="ECO:0000256" key="2">
    <source>
        <dbReference type="ARBA" id="ARBA00007837"/>
    </source>
</evidence>
<keyword evidence="7 9" id="KW-0460">Magnesium</keyword>
<dbReference type="InterPro" id="IPR000121">
    <property type="entry name" value="PEP_util_C"/>
</dbReference>
<evidence type="ECO:0000256" key="4">
    <source>
        <dbReference type="ARBA" id="ARBA00022679"/>
    </source>
</evidence>
<feature type="binding site" evidence="12">
    <location>
        <position position="472"/>
    </location>
    <ligand>
        <name>Mg(2+)</name>
        <dbReference type="ChEBI" id="CHEBI:18420"/>
    </ligand>
</feature>
<feature type="binding site" evidence="11">
    <location>
        <begin position="471"/>
        <end position="472"/>
    </location>
    <ligand>
        <name>phosphoenolpyruvate</name>
        <dbReference type="ChEBI" id="CHEBI:58702"/>
    </ligand>
</feature>
<dbReference type="SUPFAM" id="SSF51621">
    <property type="entry name" value="Phosphoenolpyruvate/pyruvate domain"/>
    <property type="match status" value="1"/>
</dbReference>
<evidence type="ECO:0000256" key="3">
    <source>
        <dbReference type="ARBA" id="ARBA00016544"/>
    </source>
</evidence>
<dbReference type="InterPro" id="IPR008279">
    <property type="entry name" value="PEP-util_enz_mobile_dom"/>
</dbReference>
<evidence type="ECO:0000259" key="14">
    <source>
        <dbReference type="Pfam" id="PF00391"/>
    </source>
</evidence>
<dbReference type="GO" id="GO:0005737">
    <property type="term" value="C:cytoplasm"/>
    <property type="evidence" value="ECO:0007669"/>
    <property type="project" value="UniProtKB-SubCell"/>
</dbReference>
<dbReference type="AlphaFoldDB" id="A0A7Z0EPL6"/>
<dbReference type="InterPro" id="IPR036618">
    <property type="entry name" value="PtsI_HPr-bd_sf"/>
</dbReference>
<dbReference type="Gene3D" id="1.10.274.10">
    <property type="entry name" value="PtsI, HPr-binding domain"/>
    <property type="match status" value="1"/>
</dbReference>
<evidence type="ECO:0000313" key="17">
    <source>
        <dbReference type="EMBL" id="NYJ35947.1"/>
    </source>
</evidence>
<keyword evidence="4 9" id="KW-0808">Transferase</keyword>
<comment type="cofactor">
    <cofactor evidence="1 9 12">
        <name>Mg(2+)</name>
        <dbReference type="ChEBI" id="CHEBI:18420"/>
    </cofactor>
</comment>
<keyword evidence="5 9" id="KW-0479">Metal-binding</keyword>
<feature type="domain" description="Phosphotransferase system enzyme I N-terminal" evidence="16">
    <location>
        <begin position="43"/>
        <end position="159"/>
    </location>
</feature>
<comment type="catalytic activity">
    <reaction evidence="9">
        <text>L-histidyl-[protein] + phosphoenolpyruvate = N(pros)-phospho-L-histidyl-[protein] + pyruvate</text>
        <dbReference type="Rhea" id="RHEA:23880"/>
        <dbReference type="Rhea" id="RHEA-COMP:9745"/>
        <dbReference type="Rhea" id="RHEA-COMP:9746"/>
        <dbReference type="ChEBI" id="CHEBI:15361"/>
        <dbReference type="ChEBI" id="CHEBI:29979"/>
        <dbReference type="ChEBI" id="CHEBI:58702"/>
        <dbReference type="ChEBI" id="CHEBI:64837"/>
        <dbReference type="EC" id="2.7.3.9"/>
    </reaction>
</comment>
<keyword evidence="9" id="KW-0762">Sugar transport</keyword>
<dbReference type="PROSITE" id="PS00742">
    <property type="entry name" value="PEP_ENZYMES_2"/>
    <property type="match status" value="1"/>
</dbReference>
<keyword evidence="18" id="KW-1185">Reference proteome</keyword>
<organism evidence="17 18">
    <name type="scientific">Nocardiopsis aegyptia</name>
    <dbReference type="NCBI Taxonomy" id="220378"/>
    <lineage>
        <taxon>Bacteria</taxon>
        <taxon>Bacillati</taxon>
        <taxon>Actinomycetota</taxon>
        <taxon>Actinomycetes</taxon>
        <taxon>Streptosporangiales</taxon>
        <taxon>Nocardiopsidaceae</taxon>
        <taxon>Nocardiopsis</taxon>
    </lineage>
</organism>
<dbReference type="InterPro" id="IPR040442">
    <property type="entry name" value="Pyrv_kinase-like_dom_sf"/>
</dbReference>
<dbReference type="RefSeq" id="WP_246406304.1">
    <property type="nucleotide sequence ID" value="NZ_JACCFS010000001.1"/>
</dbReference>
<evidence type="ECO:0000256" key="6">
    <source>
        <dbReference type="ARBA" id="ARBA00022777"/>
    </source>
</evidence>
<feature type="binding site" evidence="12">
    <location>
        <position position="448"/>
    </location>
    <ligand>
        <name>Mg(2+)</name>
        <dbReference type="ChEBI" id="CHEBI:18420"/>
    </ligand>
</feature>